<name>A0A8H6YL70_9AGAR</name>
<dbReference type="Proteomes" id="UP000620124">
    <property type="component" value="Unassembled WGS sequence"/>
</dbReference>
<evidence type="ECO:0000313" key="2">
    <source>
        <dbReference type="EMBL" id="KAF7363150.1"/>
    </source>
</evidence>
<comment type="caution">
    <text evidence="2">The sequence shown here is derived from an EMBL/GenBank/DDBJ whole genome shotgun (WGS) entry which is preliminary data.</text>
</comment>
<reference evidence="2" key="1">
    <citation type="submission" date="2020-05" db="EMBL/GenBank/DDBJ databases">
        <title>Mycena genomes resolve the evolution of fungal bioluminescence.</title>
        <authorList>
            <person name="Tsai I.J."/>
        </authorList>
    </citation>
    <scope>NUCLEOTIDE SEQUENCE</scope>
    <source>
        <strain evidence="2">CCC161011</strain>
    </source>
</reference>
<feature type="transmembrane region" description="Helical" evidence="1">
    <location>
        <begin position="190"/>
        <end position="209"/>
    </location>
</feature>
<feature type="transmembrane region" description="Helical" evidence="1">
    <location>
        <begin position="81"/>
        <end position="98"/>
    </location>
</feature>
<dbReference type="PANTHER" id="PTHR40465">
    <property type="entry name" value="CHROMOSOME 1, WHOLE GENOME SHOTGUN SEQUENCE"/>
    <property type="match status" value="1"/>
</dbReference>
<keyword evidence="1" id="KW-1133">Transmembrane helix</keyword>
<evidence type="ECO:0000256" key="1">
    <source>
        <dbReference type="SAM" id="Phobius"/>
    </source>
</evidence>
<keyword evidence="3" id="KW-1185">Reference proteome</keyword>
<organism evidence="2 3">
    <name type="scientific">Mycena venus</name>
    <dbReference type="NCBI Taxonomy" id="2733690"/>
    <lineage>
        <taxon>Eukaryota</taxon>
        <taxon>Fungi</taxon>
        <taxon>Dikarya</taxon>
        <taxon>Basidiomycota</taxon>
        <taxon>Agaricomycotina</taxon>
        <taxon>Agaricomycetes</taxon>
        <taxon>Agaricomycetidae</taxon>
        <taxon>Agaricales</taxon>
        <taxon>Marasmiineae</taxon>
        <taxon>Mycenaceae</taxon>
        <taxon>Mycena</taxon>
    </lineage>
</organism>
<dbReference type="OrthoDB" id="3046149at2759"/>
<gene>
    <name evidence="2" type="ORF">MVEN_00667500</name>
</gene>
<keyword evidence="1" id="KW-0472">Membrane</keyword>
<feature type="transmembrane region" description="Helical" evidence="1">
    <location>
        <begin position="143"/>
        <end position="169"/>
    </location>
</feature>
<dbReference type="EMBL" id="JACAZI010000004">
    <property type="protein sequence ID" value="KAF7363150.1"/>
    <property type="molecule type" value="Genomic_DNA"/>
</dbReference>
<dbReference type="PANTHER" id="PTHR40465:SF1">
    <property type="entry name" value="DUF6534 DOMAIN-CONTAINING PROTEIN"/>
    <property type="match status" value="1"/>
</dbReference>
<proteinExistence type="predicted"/>
<keyword evidence="1" id="KW-0812">Transmembrane</keyword>
<evidence type="ECO:0000313" key="3">
    <source>
        <dbReference type="Proteomes" id="UP000620124"/>
    </source>
</evidence>
<feature type="transmembrane region" description="Helical" evidence="1">
    <location>
        <begin position="215"/>
        <end position="236"/>
    </location>
</feature>
<feature type="transmembrane region" description="Helical" evidence="1">
    <location>
        <begin position="40"/>
        <end position="61"/>
    </location>
</feature>
<feature type="transmembrane region" description="Helical" evidence="1">
    <location>
        <begin position="110"/>
        <end position="131"/>
    </location>
</feature>
<protein>
    <submittedName>
        <fullName evidence="2">Uncharacterized protein</fullName>
    </submittedName>
</protein>
<accession>A0A8H6YL70</accession>
<dbReference type="AlphaFoldDB" id="A0A8H6YL70"/>
<sequence length="333" mass="36640">MDTTPPLYQLRQTFWGAFRWVCEAYVYFSKYDADHWALKSFVAGIFALDTASSALLSKALYFYMVSSLPYLGGLTKIHPNLTTHVLLSTITVFGAHLFGSVRIWQLSRKVWATGISIFISTAAFGTCISPKSRQTDPIDFEHWVLLALCFACACTGLASLSMFVGLNQYSRKSAHPVLSPEWFDSVSASLFARGLLSVLIQLGCLVTFLPLPHQIYWTPLYFVGAKVIINAPLYMLNLRDRVHGKGVNEEDTVLRSATSAGFTSTTGTATLSDMFKPAPHSSSKGVAISRTVEFNREADADLAKPGFGSIGSDHGHHDATRVFEDRQKGAEAF</sequence>